<dbReference type="InterPro" id="IPR025197">
    <property type="entry name" value="DUF4116"/>
</dbReference>
<dbReference type="RefSeq" id="XP_044554299.1">
    <property type="nucleotide sequence ID" value="XM_044688447.1"/>
</dbReference>
<dbReference type="GeneID" id="68105111"/>
<protein>
    <recommendedName>
        <fullName evidence="1">DUF4116 domain-containing protein</fullName>
    </recommendedName>
</protein>
<dbReference type="AlphaFoldDB" id="A0AA88GWU1"/>
<feature type="domain" description="DUF4116" evidence="1">
    <location>
        <begin position="330"/>
        <end position="377"/>
    </location>
</feature>
<dbReference type="Proteomes" id="UP000816034">
    <property type="component" value="Unassembled WGS sequence"/>
</dbReference>
<feature type="domain" description="DUF4116" evidence="1">
    <location>
        <begin position="456"/>
        <end position="501"/>
    </location>
</feature>
<gene>
    <name evidence="2" type="ORF">C9374_012657</name>
</gene>
<feature type="domain" description="DUF4116" evidence="1">
    <location>
        <begin position="191"/>
        <end position="238"/>
    </location>
</feature>
<feature type="domain" description="DUF4116" evidence="1">
    <location>
        <begin position="78"/>
        <end position="123"/>
    </location>
</feature>
<evidence type="ECO:0000259" key="1">
    <source>
        <dbReference type="Pfam" id="PF13475"/>
    </source>
</evidence>
<feature type="domain" description="DUF4116" evidence="1">
    <location>
        <begin position="281"/>
        <end position="327"/>
    </location>
</feature>
<dbReference type="Pfam" id="PF13475">
    <property type="entry name" value="DUF4116"/>
    <property type="match status" value="8"/>
</dbReference>
<evidence type="ECO:0000313" key="3">
    <source>
        <dbReference type="Proteomes" id="UP000816034"/>
    </source>
</evidence>
<accession>A0AA88GWU1</accession>
<reference evidence="2 3" key="1">
    <citation type="journal article" date="2018" name="BMC Genomics">
        <title>The genome of Naegleria lovaniensis, the basis for a comparative approach to unravel pathogenicity factors of the human pathogenic amoeba N. fowleri.</title>
        <authorList>
            <person name="Liechti N."/>
            <person name="Schurch N."/>
            <person name="Bruggmann R."/>
            <person name="Wittwer M."/>
        </authorList>
    </citation>
    <scope>NUCLEOTIDE SEQUENCE [LARGE SCALE GENOMIC DNA]</scope>
    <source>
        <strain evidence="2 3">ATCC 30569</strain>
    </source>
</reference>
<keyword evidence="3" id="KW-1185">Reference proteome</keyword>
<name>A0AA88GWU1_NAELO</name>
<feature type="domain" description="DUF4116" evidence="1">
    <location>
        <begin position="128"/>
        <end position="161"/>
    </location>
</feature>
<organism evidence="2 3">
    <name type="scientific">Naegleria lovaniensis</name>
    <name type="common">Amoeba</name>
    <dbReference type="NCBI Taxonomy" id="51637"/>
    <lineage>
        <taxon>Eukaryota</taxon>
        <taxon>Discoba</taxon>
        <taxon>Heterolobosea</taxon>
        <taxon>Tetramitia</taxon>
        <taxon>Eutetramitia</taxon>
        <taxon>Vahlkampfiidae</taxon>
        <taxon>Naegleria</taxon>
    </lineage>
</organism>
<evidence type="ECO:0000313" key="2">
    <source>
        <dbReference type="EMBL" id="KAG2392405.1"/>
    </source>
</evidence>
<comment type="caution">
    <text evidence="2">The sequence shown here is derived from an EMBL/GenBank/DDBJ whole genome shotgun (WGS) entry which is preliminary data.</text>
</comment>
<dbReference type="EMBL" id="PYSW02000005">
    <property type="protein sequence ID" value="KAG2392405.1"/>
    <property type="molecule type" value="Genomic_DNA"/>
</dbReference>
<proteinExistence type="predicted"/>
<sequence length="577" mass="66906">MLFNDQEQNSLVCLLLDYSGTRAIEPNYWGQKLKIMMDEQRKLRAYILSEQIRYLKDLQDCEYLRDFIREFPLPTPSDKLFMLQAIKICPEVLYFAPDEIKSDREIVLEAVKKDGHALSYALDTFCEDREIVCTAIQQNPESFRYASEEFRGDINIVKQALFHPLSQNSEFVAYDVLEYCQEPATKIIENDYNLIMELVKKDGRILKFASTELQSNRKIVREAVLNNRKALAWMDEELLTDDEIISAAFNSKITTTKDSRRRTQKLRILKFFDSHMIATCDREFILKIVKHDPDSFEFAKGFYNDREIAYEAVKGNAAMYEFISNNLTQDREIVLEAVRKKGQLLNMIPKHFLSDREIVLEAVKADGDYALQFVKNETLRNDDEIIEAYVKKGCLRQLKGTRHASNKSLVLQAVQVDGRSLYYADSEMKEDIEIVLAAVKSFGSALQEASQELKNNFEVAMAAVSEDGRAYKFVSDELKNNHDIIVKALQKDASMLEFVPENRVTTKMVMECMEEQPWTFEFAPQELKCDKQFVKNMIKKTKDGKILNKASEELSKDLELVREAVKYGLRFRFIPLK</sequence>
<feature type="domain" description="DUF4116" evidence="1">
    <location>
        <begin position="508"/>
        <end position="541"/>
    </location>
</feature>
<feature type="domain" description="DUF4116" evidence="1">
    <location>
        <begin position="406"/>
        <end position="454"/>
    </location>
</feature>